<dbReference type="PANTHER" id="PTHR31017">
    <property type="entry name" value="LATE SECRETORY PATHWAY PROTEIN AVL9-RELATED"/>
    <property type="match status" value="1"/>
</dbReference>
<dbReference type="InterPro" id="IPR018307">
    <property type="entry name" value="ABL9/DENND6_dom"/>
</dbReference>
<dbReference type="EMBL" id="LCWF01000014">
    <property type="protein sequence ID" value="KKY28293.1"/>
    <property type="molecule type" value="Genomic_DNA"/>
</dbReference>
<feature type="region of interest" description="Disordered" evidence="1">
    <location>
        <begin position="362"/>
        <end position="392"/>
    </location>
</feature>
<sequence length="392" mass="43385">MGLPLQLFGKGSFFGPYTPLQQLDLLADYGTKSYIVGSTNSLLLQQKDKYSDILINLDDLSVAISSTSLKSALSLSAADRRWIDFLAQTVVDTWDPSNPSRPNTMGYMGSEEFIRLQFEEYLLALLSCVSYRHHLKINTPSSNPPLRTGEHTPNAGPTDPSLDFGEEFIHAWSETSNYSLFESITNDFDLFDIITPRHPTAGGLGVEDIQRRLAQQVSELHLDERVREGREALNKTLATGQKTFAAGRERVSEGLGRLWADIELMRENQRKKSAERSVIPHDAALSTNVSRPSSSGSSEPAATKPVSTGRFSGFQSGWAARTQNLTSSNVDVSHVQERANAARVQAGAYIFSWSSWANDKKKEWQERKAATSPTTTSSDEKLKENSASTMQQ</sequence>
<comment type="caution">
    <text evidence="3">The sequence shown here is derived from an EMBL/GenBank/DDBJ whole genome shotgun (WGS) entry which is preliminary data.</text>
</comment>
<keyword evidence="4" id="KW-1185">Reference proteome</keyword>
<evidence type="ECO:0000259" key="2">
    <source>
        <dbReference type="Pfam" id="PF09794"/>
    </source>
</evidence>
<proteinExistence type="predicted"/>
<reference evidence="3 4" key="1">
    <citation type="submission" date="2015-05" db="EMBL/GenBank/DDBJ databases">
        <title>Distinctive expansion of gene families associated with plant cell wall degradation and secondary metabolism in the genomes of grapevine trunk pathogens.</title>
        <authorList>
            <person name="Lawrence D.P."/>
            <person name="Travadon R."/>
            <person name="Rolshausen P.E."/>
            <person name="Baumgartner K."/>
        </authorList>
    </citation>
    <scope>NUCLEOTIDE SEQUENCE [LARGE SCALE GENOMIC DNA]</scope>
    <source>
        <strain evidence="3">UCRPC4</strain>
    </source>
</reference>
<name>A0A0G2GYS5_PHACM</name>
<gene>
    <name evidence="3" type="ORF">UCRPC4_g00639</name>
</gene>
<feature type="region of interest" description="Disordered" evidence="1">
    <location>
        <begin position="270"/>
        <end position="309"/>
    </location>
</feature>
<protein>
    <submittedName>
        <fullName evidence="3">Putative avl9 protein</fullName>
    </submittedName>
</protein>
<dbReference type="GO" id="GO:0005737">
    <property type="term" value="C:cytoplasm"/>
    <property type="evidence" value="ECO:0007669"/>
    <property type="project" value="TreeGrafter"/>
</dbReference>
<organism evidence="3 4">
    <name type="scientific">Phaeomoniella chlamydospora</name>
    <name type="common">Phaeoacremonium chlamydosporum</name>
    <dbReference type="NCBI Taxonomy" id="158046"/>
    <lineage>
        <taxon>Eukaryota</taxon>
        <taxon>Fungi</taxon>
        <taxon>Dikarya</taxon>
        <taxon>Ascomycota</taxon>
        <taxon>Pezizomycotina</taxon>
        <taxon>Eurotiomycetes</taxon>
        <taxon>Chaetothyriomycetidae</taxon>
        <taxon>Phaeomoniellales</taxon>
        <taxon>Phaeomoniellaceae</taxon>
        <taxon>Phaeomoniella</taxon>
    </lineage>
</organism>
<accession>A0A0G2GYS5</accession>
<dbReference type="Proteomes" id="UP000053317">
    <property type="component" value="Unassembled WGS sequence"/>
</dbReference>
<reference evidence="3 4" key="2">
    <citation type="submission" date="2015-05" db="EMBL/GenBank/DDBJ databases">
        <authorList>
            <person name="Morales-Cruz A."/>
            <person name="Amrine K.C."/>
            <person name="Cantu D."/>
        </authorList>
    </citation>
    <scope>NUCLEOTIDE SEQUENCE [LARGE SCALE GENOMIC DNA]</scope>
    <source>
        <strain evidence="3">UCRPC4</strain>
    </source>
</reference>
<feature type="domain" description="AVL9/DENND6" evidence="2">
    <location>
        <begin position="1"/>
        <end position="129"/>
    </location>
</feature>
<feature type="compositionally biased region" description="Low complexity" evidence="1">
    <location>
        <begin position="286"/>
        <end position="298"/>
    </location>
</feature>
<dbReference type="Pfam" id="PF09794">
    <property type="entry name" value="Avl9"/>
    <property type="match status" value="1"/>
</dbReference>
<dbReference type="InterPro" id="IPR051731">
    <property type="entry name" value="DENND11/AVL9_GEFs"/>
</dbReference>
<dbReference type="OrthoDB" id="192887at2759"/>
<evidence type="ECO:0000313" key="4">
    <source>
        <dbReference type="Proteomes" id="UP000053317"/>
    </source>
</evidence>
<feature type="compositionally biased region" description="Basic and acidic residues" evidence="1">
    <location>
        <begin position="270"/>
        <end position="279"/>
    </location>
</feature>
<evidence type="ECO:0000256" key="1">
    <source>
        <dbReference type="SAM" id="MobiDB-lite"/>
    </source>
</evidence>
<evidence type="ECO:0000313" key="3">
    <source>
        <dbReference type="EMBL" id="KKY28293.1"/>
    </source>
</evidence>
<dbReference type="AlphaFoldDB" id="A0A0G2GYS5"/>
<dbReference type="PANTHER" id="PTHR31017:SF1">
    <property type="entry name" value="LATE SECRETORY PATHWAY PROTEIN AVL9 HOMOLOG"/>
    <property type="match status" value="1"/>
</dbReference>